<protein>
    <submittedName>
        <fullName evidence="2">Uncharacterized protein</fullName>
    </submittedName>
</protein>
<keyword evidence="1" id="KW-0472">Membrane</keyword>
<keyword evidence="1" id="KW-0812">Transmembrane</keyword>
<comment type="caution">
    <text evidence="2">The sequence shown here is derived from an EMBL/GenBank/DDBJ whole genome shotgun (WGS) entry which is preliminary data.</text>
</comment>
<dbReference type="Proteomes" id="UP000199663">
    <property type="component" value="Unassembled WGS sequence"/>
</dbReference>
<sequence>MNFKKTHLWTTVVSLSVLIVSWILFFGEKVLLSTAILISLSMILTMTSLIMASKRRIDKNV</sequence>
<evidence type="ECO:0000313" key="3">
    <source>
        <dbReference type="Proteomes" id="UP000199663"/>
    </source>
</evidence>
<evidence type="ECO:0000256" key="1">
    <source>
        <dbReference type="SAM" id="Phobius"/>
    </source>
</evidence>
<dbReference type="EMBL" id="FNQC01000003">
    <property type="protein sequence ID" value="SDY90392.1"/>
    <property type="molecule type" value="Genomic_DNA"/>
</dbReference>
<keyword evidence="3" id="KW-1185">Reference proteome</keyword>
<feature type="transmembrane region" description="Helical" evidence="1">
    <location>
        <begin position="7"/>
        <end position="25"/>
    </location>
</feature>
<evidence type="ECO:0000313" key="2">
    <source>
        <dbReference type="EMBL" id="SDY90392.1"/>
    </source>
</evidence>
<proteinExistence type="predicted"/>
<feature type="transmembrane region" description="Helical" evidence="1">
    <location>
        <begin position="31"/>
        <end position="52"/>
    </location>
</feature>
<accession>A0A1H3NNA6</accession>
<gene>
    <name evidence="2" type="ORF">SAMN05444412_103338</name>
</gene>
<organism evidence="2 3">
    <name type="scientific">Rhodonellum ikkaensis</name>
    <dbReference type="NCBI Taxonomy" id="336829"/>
    <lineage>
        <taxon>Bacteria</taxon>
        <taxon>Pseudomonadati</taxon>
        <taxon>Bacteroidota</taxon>
        <taxon>Cytophagia</taxon>
        <taxon>Cytophagales</taxon>
        <taxon>Cytophagaceae</taxon>
        <taxon>Rhodonellum</taxon>
    </lineage>
</organism>
<keyword evidence="1" id="KW-1133">Transmembrane helix</keyword>
<reference evidence="2 3" key="1">
    <citation type="submission" date="2016-10" db="EMBL/GenBank/DDBJ databases">
        <authorList>
            <person name="Varghese N."/>
            <person name="Submissions S."/>
        </authorList>
    </citation>
    <scope>NUCLEOTIDE SEQUENCE [LARGE SCALE GENOMIC DNA]</scope>
    <source>
        <strain evidence="2 3">DSM 17997</strain>
    </source>
</reference>
<name>A0A1H3NNA6_9BACT</name>